<evidence type="ECO:0000259" key="1">
    <source>
        <dbReference type="Pfam" id="PF14104"/>
    </source>
</evidence>
<dbReference type="AlphaFoldDB" id="T1ATU0"/>
<reference evidence="2" key="1">
    <citation type="submission" date="2013-08" db="EMBL/GenBank/DDBJ databases">
        <authorList>
            <person name="Mendez C."/>
            <person name="Richter M."/>
            <person name="Ferrer M."/>
            <person name="Sanchez J."/>
        </authorList>
    </citation>
    <scope>NUCLEOTIDE SEQUENCE</scope>
</reference>
<comment type="caution">
    <text evidence="2">The sequence shown here is derived from an EMBL/GenBank/DDBJ whole genome shotgun (WGS) entry which is preliminary data.</text>
</comment>
<dbReference type="Pfam" id="PF14104">
    <property type="entry name" value="DUF4277"/>
    <property type="match status" value="1"/>
</dbReference>
<dbReference type="InterPro" id="IPR025457">
    <property type="entry name" value="DUF4277"/>
</dbReference>
<accession>T1ATU0</accession>
<evidence type="ECO:0000313" key="2">
    <source>
        <dbReference type="EMBL" id="EQD60837.1"/>
    </source>
</evidence>
<protein>
    <submittedName>
        <fullName evidence="2">Transposase</fullName>
    </submittedName>
</protein>
<sequence length="83" mass="9090">LCVFGGREALYRVEQFYDGHDLERLFGPGISAHDFNDDALGRALDKLSAAGPKRVFSTLAFHALTVQEIPWDAVHGDTTSVSL</sequence>
<feature type="non-terminal residue" evidence="2">
    <location>
        <position position="83"/>
    </location>
</feature>
<name>T1ATU0_9ZZZZ</name>
<proteinExistence type="predicted"/>
<dbReference type="EMBL" id="AUZX01007090">
    <property type="protein sequence ID" value="EQD60837.1"/>
    <property type="molecule type" value="Genomic_DNA"/>
</dbReference>
<gene>
    <name evidence="2" type="ORF">B1A_09952</name>
</gene>
<organism evidence="2">
    <name type="scientific">mine drainage metagenome</name>
    <dbReference type="NCBI Taxonomy" id="410659"/>
    <lineage>
        <taxon>unclassified sequences</taxon>
        <taxon>metagenomes</taxon>
        <taxon>ecological metagenomes</taxon>
    </lineage>
</organism>
<feature type="non-terminal residue" evidence="2">
    <location>
        <position position="1"/>
    </location>
</feature>
<feature type="domain" description="DUF4277" evidence="1">
    <location>
        <begin position="7"/>
        <end position="60"/>
    </location>
</feature>
<reference evidence="2" key="2">
    <citation type="journal article" date="2014" name="ISME J.">
        <title>Microbial stratification in low pH oxic and suboxic macroscopic growths along an acid mine drainage.</title>
        <authorList>
            <person name="Mendez-Garcia C."/>
            <person name="Mesa V."/>
            <person name="Sprenger R.R."/>
            <person name="Richter M."/>
            <person name="Diez M.S."/>
            <person name="Solano J."/>
            <person name="Bargiela R."/>
            <person name="Golyshina O.V."/>
            <person name="Manteca A."/>
            <person name="Ramos J.L."/>
            <person name="Gallego J.R."/>
            <person name="Llorente I."/>
            <person name="Martins Dos Santos V.A."/>
            <person name="Jensen O.N."/>
            <person name="Pelaez A.I."/>
            <person name="Sanchez J."/>
            <person name="Ferrer M."/>
        </authorList>
    </citation>
    <scope>NUCLEOTIDE SEQUENCE</scope>
</reference>